<dbReference type="Proteomes" id="UP000257109">
    <property type="component" value="Unassembled WGS sequence"/>
</dbReference>
<dbReference type="InterPro" id="IPR043502">
    <property type="entry name" value="DNA/RNA_pol_sf"/>
</dbReference>
<dbReference type="OrthoDB" id="1934635at2759"/>
<evidence type="ECO:0000313" key="2">
    <source>
        <dbReference type="Proteomes" id="UP000257109"/>
    </source>
</evidence>
<dbReference type="SUPFAM" id="SSF56672">
    <property type="entry name" value="DNA/RNA polymerases"/>
    <property type="match status" value="1"/>
</dbReference>
<accession>A0A371GJY7</accession>
<dbReference type="AlphaFoldDB" id="A0A371GJY7"/>
<dbReference type="Gene3D" id="3.10.10.10">
    <property type="entry name" value="HIV Type 1 Reverse Transcriptase, subunit A, domain 1"/>
    <property type="match status" value="1"/>
</dbReference>
<reference evidence="1" key="1">
    <citation type="submission" date="2018-05" db="EMBL/GenBank/DDBJ databases">
        <title>Draft genome of Mucuna pruriens seed.</title>
        <authorList>
            <person name="Nnadi N.E."/>
            <person name="Vos R."/>
            <person name="Hasami M.H."/>
            <person name="Devisetty U.K."/>
            <person name="Aguiy J.C."/>
        </authorList>
    </citation>
    <scope>NUCLEOTIDE SEQUENCE [LARGE SCALE GENOMIC DNA]</scope>
    <source>
        <strain evidence="1">JCA_2017</strain>
    </source>
</reference>
<proteinExistence type="predicted"/>
<feature type="non-terminal residue" evidence="1">
    <location>
        <position position="1"/>
    </location>
</feature>
<dbReference type="STRING" id="157652.A0A371GJY7"/>
<protein>
    <recommendedName>
        <fullName evidence="3">Reverse transcriptase domain-containing protein</fullName>
    </recommendedName>
</protein>
<dbReference type="Gene3D" id="3.30.70.270">
    <property type="match status" value="1"/>
</dbReference>
<organism evidence="1 2">
    <name type="scientific">Mucuna pruriens</name>
    <name type="common">Velvet bean</name>
    <name type="synonym">Dolichos pruriens</name>
    <dbReference type="NCBI Taxonomy" id="157652"/>
    <lineage>
        <taxon>Eukaryota</taxon>
        <taxon>Viridiplantae</taxon>
        <taxon>Streptophyta</taxon>
        <taxon>Embryophyta</taxon>
        <taxon>Tracheophyta</taxon>
        <taxon>Spermatophyta</taxon>
        <taxon>Magnoliopsida</taxon>
        <taxon>eudicotyledons</taxon>
        <taxon>Gunneridae</taxon>
        <taxon>Pentapetalae</taxon>
        <taxon>rosids</taxon>
        <taxon>fabids</taxon>
        <taxon>Fabales</taxon>
        <taxon>Fabaceae</taxon>
        <taxon>Papilionoideae</taxon>
        <taxon>50 kb inversion clade</taxon>
        <taxon>NPAAA clade</taxon>
        <taxon>indigoferoid/millettioid clade</taxon>
        <taxon>Phaseoleae</taxon>
        <taxon>Mucuna</taxon>
    </lineage>
</organism>
<evidence type="ECO:0008006" key="3">
    <source>
        <dbReference type="Google" id="ProtNLM"/>
    </source>
</evidence>
<dbReference type="PANTHER" id="PTHR35046:SF26">
    <property type="entry name" value="RNA-DIRECTED DNA POLYMERASE"/>
    <property type="match status" value="1"/>
</dbReference>
<name>A0A371GJY7_MUCPR</name>
<dbReference type="EMBL" id="QJKJ01005334">
    <property type="protein sequence ID" value="RDX90643.1"/>
    <property type="molecule type" value="Genomic_DNA"/>
</dbReference>
<dbReference type="PANTHER" id="PTHR35046">
    <property type="entry name" value="ZINC KNUCKLE (CCHC-TYPE) FAMILY PROTEIN"/>
    <property type="match status" value="1"/>
</dbReference>
<keyword evidence="2" id="KW-1185">Reference proteome</keyword>
<sequence length="135" mass="15547">MCFHISSPLSNLPIGFGDMIKGFKDLLPKDISKGLPPIRGSKHHIDFTLGETLPNRVAYRANPKVSKEIQQVLSLLKRVGPVKDRIWLMCMDYQPINAITTRYKHLIPRLDDVLDELHRSSVFSKIDLRNEYHQI</sequence>
<dbReference type="InterPro" id="IPR043128">
    <property type="entry name" value="Rev_trsase/Diguanyl_cyclase"/>
</dbReference>
<evidence type="ECO:0000313" key="1">
    <source>
        <dbReference type="EMBL" id="RDX90643.1"/>
    </source>
</evidence>
<comment type="caution">
    <text evidence="1">The sequence shown here is derived from an EMBL/GenBank/DDBJ whole genome shotgun (WGS) entry which is preliminary data.</text>
</comment>
<gene>
    <name evidence="1" type="ORF">CR513_27464</name>
</gene>